<name>A0A1G6E4T7_9HYPH</name>
<dbReference type="AlphaFoldDB" id="A0A1G6E4T7"/>
<evidence type="ECO:0000256" key="1">
    <source>
        <dbReference type="ARBA" id="ARBA00004651"/>
    </source>
</evidence>
<dbReference type="PANTHER" id="PTHR32196:SF71">
    <property type="entry name" value="AUTOINDUCER 2 IMPORT SYSTEM PERMEASE PROTEIN LSRD"/>
    <property type="match status" value="1"/>
</dbReference>
<dbReference type="PANTHER" id="PTHR32196">
    <property type="entry name" value="ABC TRANSPORTER PERMEASE PROTEIN YPHD-RELATED-RELATED"/>
    <property type="match status" value="1"/>
</dbReference>
<evidence type="ECO:0000256" key="4">
    <source>
        <dbReference type="ARBA" id="ARBA00022475"/>
    </source>
</evidence>
<evidence type="ECO:0000313" key="12">
    <source>
        <dbReference type="EMBL" id="SDB52372.1"/>
    </source>
</evidence>
<evidence type="ECO:0000256" key="2">
    <source>
        <dbReference type="ARBA" id="ARBA00011262"/>
    </source>
</evidence>
<evidence type="ECO:0000256" key="8">
    <source>
        <dbReference type="ARBA" id="ARBA00023136"/>
    </source>
</evidence>
<comment type="function">
    <text evidence="9">Part of the ABC transporter complex LsrABCD involved in autoinducer 2 (AI-2) import. Probably responsible for the translocation of the substrate across the membrane.</text>
</comment>
<keyword evidence="3" id="KW-0813">Transport</keyword>
<dbReference type="EMBL" id="FMXQ01000010">
    <property type="protein sequence ID" value="SDB52372.1"/>
    <property type="molecule type" value="Genomic_DNA"/>
</dbReference>
<sequence>MTTETATAPHNSSEMPARRRQVLEFLLDNLVWLILIVVLAVFSVSIDQFLQIGIFINILQNSTFIGIIAVGLSLTLIAGHMDLSIESVMALAAMVVALTFGTGGAGGALALEPAWLAFPVSLLMALAVGAIVGTINGVLVVRLSINAFIVTLASFIWARGLVVALSGGRSVYGLPDSMRVMAVDQIYGIPLLAWMLILVYIVFAFILAKTPFGRHLMMIGGNEVATYRAGIKVGAIVTATFILSGMLAGFAGWLLASRTAGATANLGIGMLFQAFAAVVIGGVSLKGGQGRLSGVFAGVLLLSSIQTAINVMGMPPHYTQMIQGGLVLAAVLLDTMKNTIRRRYL</sequence>
<dbReference type="STRING" id="665467.SAMN02982931_04108"/>
<dbReference type="InterPro" id="IPR001851">
    <property type="entry name" value="ABC_transp_permease"/>
</dbReference>
<feature type="transmembrane region" description="Helical" evidence="11">
    <location>
        <begin position="25"/>
        <end position="46"/>
    </location>
</feature>
<feature type="transmembrane region" description="Helical" evidence="11">
    <location>
        <begin position="88"/>
        <end position="110"/>
    </location>
</feature>
<evidence type="ECO:0000256" key="11">
    <source>
        <dbReference type="SAM" id="Phobius"/>
    </source>
</evidence>
<keyword evidence="4" id="KW-1003">Cell membrane</keyword>
<dbReference type="GO" id="GO:0022857">
    <property type="term" value="F:transmembrane transporter activity"/>
    <property type="evidence" value="ECO:0007669"/>
    <property type="project" value="InterPro"/>
</dbReference>
<feature type="transmembrane region" description="Helical" evidence="11">
    <location>
        <begin position="52"/>
        <end position="76"/>
    </location>
</feature>
<keyword evidence="6 11" id="KW-0812">Transmembrane</keyword>
<keyword evidence="13" id="KW-1185">Reference proteome</keyword>
<keyword evidence="7 11" id="KW-1133">Transmembrane helix</keyword>
<evidence type="ECO:0000256" key="7">
    <source>
        <dbReference type="ARBA" id="ARBA00022989"/>
    </source>
</evidence>
<dbReference type="RefSeq" id="WP_342028628.1">
    <property type="nucleotide sequence ID" value="NZ_FMXQ01000010.1"/>
</dbReference>
<gene>
    <name evidence="12" type="ORF">SAMN02982931_04108</name>
</gene>
<organism evidence="12 13">
    <name type="scientific">Bauldia litoralis</name>
    <dbReference type="NCBI Taxonomy" id="665467"/>
    <lineage>
        <taxon>Bacteria</taxon>
        <taxon>Pseudomonadati</taxon>
        <taxon>Pseudomonadota</taxon>
        <taxon>Alphaproteobacteria</taxon>
        <taxon>Hyphomicrobiales</taxon>
        <taxon>Kaistiaceae</taxon>
        <taxon>Bauldia</taxon>
    </lineage>
</organism>
<dbReference type="Pfam" id="PF02653">
    <property type="entry name" value="BPD_transp_2"/>
    <property type="match status" value="1"/>
</dbReference>
<accession>A0A1G6E4T7</accession>
<dbReference type="CDD" id="cd06579">
    <property type="entry name" value="TM_PBP1_transp_AraH_like"/>
    <property type="match status" value="1"/>
</dbReference>
<feature type="transmembrane region" description="Helical" evidence="11">
    <location>
        <begin position="147"/>
        <end position="166"/>
    </location>
</feature>
<keyword evidence="8 11" id="KW-0472">Membrane</keyword>
<evidence type="ECO:0000256" key="3">
    <source>
        <dbReference type="ARBA" id="ARBA00022448"/>
    </source>
</evidence>
<feature type="transmembrane region" description="Helical" evidence="11">
    <location>
        <begin position="116"/>
        <end position="140"/>
    </location>
</feature>
<keyword evidence="5" id="KW-0997">Cell inner membrane</keyword>
<evidence type="ECO:0000256" key="10">
    <source>
        <dbReference type="ARBA" id="ARBA00039381"/>
    </source>
</evidence>
<evidence type="ECO:0000313" key="13">
    <source>
        <dbReference type="Proteomes" id="UP000199071"/>
    </source>
</evidence>
<dbReference type="GO" id="GO:0005886">
    <property type="term" value="C:plasma membrane"/>
    <property type="evidence" value="ECO:0007669"/>
    <property type="project" value="UniProtKB-SubCell"/>
</dbReference>
<feature type="transmembrane region" description="Helical" evidence="11">
    <location>
        <begin position="318"/>
        <end position="336"/>
    </location>
</feature>
<evidence type="ECO:0000256" key="9">
    <source>
        <dbReference type="ARBA" id="ARBA00025439"/>
    </source>
</evidence>
<evidence type="ECO:0000256" key="6">
    <source>
        <dbReference type="ARBA" id="ARBA00022692"/>
    </source>
</evidence>
<reference evidence="12 13" key="1">
    <citation type="submission" date="2016-10" db="EMBL/GenBank/DDBJ databases">
        <authorList>
            <person name="de Groot N.N."/>
        </authorList>
    </citation>
    <scope>NUCLEOTIDE SEQUENCE [LARGE SCALE GENOMIC DNA]</scope>
    <source>
        <strain evidence="12 13">ATCC 35022</strain>
    </source>
</reference>
<feature type="transmembrane region" description="Helical" evidence="11">
    <location>
        <begin position="292"/>
        <end position="312"/>
    </location>
</feature>
<proteinExistence type="predicted"/>
<dbReference type="Proteomes" id="UP000199071">
    <property type="component" value="Unassembled WGS sequence"/>
</dbReference>
<feature type="transmembrane region" description="Helical" evidence="11">
    <location>
        <begin position="229"/>
        <end position="256"/>
    </location>
</feature>
<comment type="subcellular location">
    <subcellularLocation>
        <location evidence="1">Cell membrane</location>
        <topology evidence="1">Multi-pass membrane protein</topology>
    </subcellularLocation>
</comment>
<feature type="transmembrane region" description="Helical" evidence="11">
    <location>
        <begin position="262"/>
        <end position="285"/>
    </location>
</feature>
<comment type="subunit">
    <text evidence="2">The complex is composed of two ATP-binding proteins (LsrA), two transmembrane proteins (LsrC and LsrD) and a solute-binding protein (LsrB).</text>
</comment>
<evidence type="ECO:0000256" key="5">
    <source>
        <dbReference type="ARBA" id="ARBA00022519"/>
    </source>
</evidence>
<feature type="transmembrane region" description="Helical" evidence="11">
    <location>
        <begin position="186"/>
        <end position="208"/>
    </location>
</feature>
<protein>
    <recommendedName>
        <fullName evidence="10">Autoinducer 2 import system permease protein LsrD</fullName>
    </recommendedName>
</protein>